<keyword evidence="1" id="KW-0812">Transmembrane</keyword>
<feature type="transmembrane region" description="Helical" evidence="1">
    <location>
        <begin position="125"/>
        <end position="146"/>
    </location>
</feature>
<comment type="caution">
    <text evidence="2">The sequence shown here is derived from an EMBL/GenBank/DDBJ whole genome shotgun (WGS) entry which is preliminary data.</text>
</comment>
<dbReference type="EMBL" id="BAABDH010000112">
    <property type="protein sequence ID" value="GAA3954053.1"/>
    <property type="molecule type" value="Genomic_DNA"/>
</dbReference>
<evidence type="ECO:0000256" key="1">
    <source>
        <dbReference type="SAM" id="Phobius"/>
    </source>
</evidence>
<feature type="transmembrane region" description="Helical" evidence="1">
    <location>
        <begin position="46"/>
        <end position="67"/>
    </location>
</feature>
<accession>A0ABP7NWK6</accession>
<reference evidence="3" key="1">
    <citation type="journal article" date="2019" name="Int. J. Syst. Evol. Microbiol.">
        <title>The Global Catalogue of Microorganisms (GCM) 10K type strain sequencing project: providing services to taxonomists for standard genome sequencing and annotation.</title>
        <authorList>
            <consortium name="The Broad Institute Genomics Platform"/>
            <consortium name="The Broad Institute Genome Sequencing Center for Infectious Disease"/>
            <person name="Wu L."/>
            <person name="Ma J."/>
        </authorList>
    </citation>
    <scope>NUCLEOTIDE SEQUENCE [LARGE SCALE GENOMIC DNA]</scope>
    <source>
        <strain evidence="3">JCM 17214</strain>
    </source>
</reference>
<keyword evidence="1" id="KW-1133">Transmembrane helix</keyword>
<keyword evidence="1" id="KW-0472">Membrane</keyword>
<dbReference type="Proteomes" id="UP001499909">
    <property type="component" value="Unassembled WGS sequence"/>
</dbReference>
<protein>
    <submittedName>
        <fullName evidence="2">Uncharacterized protein</fullName>
    </submittedName>
</protein>
<name>A0ABP7NWK6_9BACT</name>
<evidence type="ECO:0000313" key="2">
    <source>
        <dbReference type="EMBL" id="GAA3954053.1"/>
    </source>
</evidence>
<organism evidence="2 3">
    <name type="scientific">Hymenobacter algoricola</name>
    <dbReference type="NCBI Taxonomy" id="486267"/>
    <lineage>
        <taxon>Bacteria</taxon>
        <taxon>Pseudomonadati</taxon>
        <taxon>Bacteroidota</taxon>
        <taxon>Cytophagia</taxon>
        <taxon>Cytophagales</taxon>
        <taxon>Hymenobacteraceae</taxon>
        <taxon>Hymenobacter</taxon>
    </lineage>
</organism>
<evidence type="ECO:0000313" key="3">
    <source>
        <dbReference type="Proteomes" id="UP001499909"/>
    </source>
</evidence>
<proteinExistence type="predicted"/>
<keyword evidence="3" id="KW-1185">Reference proteome</keyword>
<feature type="transmembrane region" description="Helical" evidence="1">
    <location>
        <begin position="12"/>
        <end position="34"/>
    </location>
</feature>
<dbReference type="RefSeq" id="WP_345117725.1">
    <property type="nucleotide sequence ID" value="NZ_BAABDH010000112.1"/>
</dbReference>
<sequence>MDPTPIPRYLRFVTLALTIAAIVFVALPFVIRFFDPTAGGFSLELFNVPALAALLLLATLHLGFYAYGRLFPRFKSYQQQDMEGEGSLMKNLTDELREPLYEGDNIDPIQLNVYIERRKVAQFQFLIRCVRLAFCLVSLFFLLWLAQHMLTVAMLAVPGNAPASLL</sequence>
<gene>
    <name evidence="2" type="ORF">GCM10022406_39660</name>
</gene>